<feature type="region of interest" description="Disordered" evidence="1">
    <location>
        <begin position="56"/>
        <end position="75"/>
    </location>
</feature>
<name>A0AA35NU92_9SAUR</name>
<feature type="compositionally biased region" description="Basic residues" evidence="1">
    <location>
        <begin position="62"/>
        <end position="75"/>
    </location>
</feature>
<evidence type="ECO:0000313" key="3">
    <source>
        <dbReference type="Proteomes" id="UP001178461"/>
    </source>
</evidence>
<protein>
    <submittedName>
        <fullName evidence="2">Uncharacterized protein</fullName>
    </submittedName>
</protein>
<dbReference type="AlphaFoldDB" id="A0AA35NU92"/>
<proteinExistence type="predicted"/>
<organism evidence="2 3">
    <name type="scientific">Podarcis lilfordi</name>
    <name type="common">Lilford's wall lizard</name>
    <dbReference type="NCBI Taxonomy" id="74358"/>
    <lineage>
        <taxon>Eukaryota</taxon>
        <taxon>Metazoa</taxon>
        <taxon>Chordata</taxon>
        <taxon>Craniata</taxon>
        <taxon>Vertebrata</taxon>
        <taxon>Euteleostomi</taxon>
        <taxon>Lepidosauria</taxon>
        <taxon>Squamata</taxon>
        <taxon>Bifurcata</taxon>
        <taxon>Unidentata</taxon>
        <taxon>Episquamata</taxon>
        <taxon>Laterata</taxon>
        <taxon>Lacertibaenia</taxon>
        <taxon>Lacertidae</taxon>
        <taxon>Podarcis</taxon>
    </lineage>
</organism>
<sequence>MVEHNECGKEGWILNLHLRWEEKCWNKLKKPFTLHSTSRFTRSFAFRLYICQHQPRSQRGNLSKKHTNKTSKAKQNKLYFTREIN</sequence>
<evidence type="ECO:0000313" key="2">
    <source>
        <dbReference type="EMBL" id="CAI5764351.1"/>
    </source>
</evidence>
<gene>
    <name evidence="2" type="ORF">PODLI_1B041579</name>
</gene>
<reference evidence="2" key="1">
    <citation type="submission" date="2022-12" db="EMBL/GenBank/DDBJ databases">
        <authorList>
            <person name="Alioto T."/>
            <person name="Alioto T."/>
            <person name="Gomez Garrido J."/>
        </authorList>
    </citation>
    <scope>NUCLEOTIDE SEQUENCE</scope>
</reference>
<dbReference type="Proteomes" id="UP001178461">
    <property type="component" value="Chromosome 1"/>
</dbReference>
<evidence type="ECO:0000256" key="1">
    <source>
        <dbReference type="SAM" id="MobiDB-lite"/>
    </source>
</evidence>
<dbReference type="EMBL" id="OX395126">
    <property type="protein sequence ID" value="CAI5764351.1"/>
    <property type="molecule type" value="Genomic_DNA"/>
</dbReference>
<keyword evidence="3" id="KW-1185">Reference proteome</keyword>
<accession>A0AA35NU92</accession>